<name>A0A1M5GD30_9HYPH</name>
<keyword evidence="2 4" id="KW-0560">Oxidoreductase</keyword>
<dbReference type="Pfam" id="PF00171">
    <property type="entry name" value="Aldedh"/>
    <property type="match status" value="1"/>
</dbReference>
<dbReference type="InterPro" id="IPR016163">
    <property type="entry name" value="Ald_DH_C"/>
</dbReference>
<dbReference type="InterPro" id="IPR016162">
    <property type="entry name" value="Ald_DH_N"/>
</dbReference>
<feature type="active site" evidence="3">
    <location>
        <position position="258"/>
    </location>
</feature>
<dbReference type="GO" id="GO:0004777">
    <property type="term" value="F:succinate-semialdehyde dehydrogenase (NAD+) activity"/>
    <property type="evidence" value="ECO:0007669"/>
    <property type="project" value="TreeGrafter"/>
</dbReference>
<dbReference type="STRING" id="1122133.SAMN02745157_3357"/>
<dbReference type="FunFam" id="3.40.605.10:FF:000007">
    <property type="entry name" value="NAD/NADP-dependent betaine aldehyde dehydrogenase"/>
    <property type="match status" value="1"/>
</dbReference>
<sequence length="487" mass="52728">MTIQTMRDFGIGEGQLFIGGRWVDSASRERREIENPKDESIVAAVASSTIEDADRAIAAARKAQPLWRATTAAQRAALLNRFAALIDENAEALAHLLTAEGGKILHDSRIDVAFSALLLRYAAESARHIQGEIMPGENPDEQIWIQRVPYGVAVGITAWNFPAALFARKVGPALVTGNTIIVKPHEQTPLTTLVLAELSRRAGIPDGVINVVVGDGRTVGAHLVSHKGTDIISMTGSVRAGGEIYALGAEHIKPVRLELGGKAPFIVMEDADIDKAVDAAVASKFFAGGAVCTCNDRMYLHRAIHDAFMEKFVARVQKLTVGDPTTNVDIGPRINAGEVAKLKAMVAQALKQNATRLVDATPQQAEARGHWFYPTILSVGSNDLDIMKEETFGPVIAALAVDDFEQALAYANDSDFGLSAYVFTRDHRKIMRSVNELEFGEIYVNRASGESPHAHHVGYRKSGIGGEDGKHGIEGYLRKKTLYNNYA</sequence>
<dbReference type="AlphaFoldDB" id="A0A1M5GD30"/>
<evidence type="ECO:0000256" key="4">
    <source>
        <dbReference type="RuleBase" id="RU003345"/>
    </source>
</evidence>
<dbReference type="PANTHER" id="PTHR43353">
    <property type="entry name" value="SUCCINATE-SEMIALDEHYDE DEHYDROGENASE, MITOCHONDRIAL"/>
    <property type="match status" value="1"/>
</dbReference>
<dbReference type="FunFam" id="3.40.309.10:FF:000009">
    <property type="entry name" value="Aldehyde dehydrogenase A"/>
    <property type="match status" value="1"/>
</dbReference>
<dbReference type="EMBL" id="FQUP01000003">
    <property type="protein sequence ID" value="SHG01411.1"/>
    <property type="molecule type" value="Genomic_DNA"/>
</dbReference>
<dbReference type="InterPro" id="IPR029510">
    <property type="entry name" value="Ald_DH_CS_GLU"/>
</dbReference>
<comment type="similarity">
    <text evidence="1 4">Belongs to the aldehyde dehydrogenase family.</text>
</comment>
<evidence type="ECO:0000313" key="6">
    <source>
        <dbReference type="EMBL" id="SHG01411.1"/>
    </source>
</evidence>
<dbReference type="Gene3D" id="3.40.309.10">
    <property type="entry name" value="Aldehyde Dehydrogenase, Chain A, domain 2"/>
    <property type="match status" value="1"/>
</dbReference>
<gene>
    <name evidence="6" type="ORF">SAMN02745157_3357</name>
</gene>
<evidence type="ECO:0000256" key="3">
    <source>
        <dbReference type="PROSITE-ProRule" id="PRU10007"/>
    </source>
</evidence>
<dbReference type="SUPFAM" id="SSF53720">
    <property type="entry name" value="ALDH-like"/>
    <property type="match status" value="1"/>
</dbReference>
<evidence type="ECO:0000256" key="1">
    <source>
        <dbReference type="ARBA" id="ARBA00009986"/>
    </source>
</evidence>
<protein>
    <submittedName>
        <fullName evidence="6">Lactaldehyde dehydrogenase / glycolaldehyde dehydrogenase</fullName>
    </submittedName>
</protein>
<dbReference type="PANTHER" id="PTHR43353:SF5">
    <property type="entry name" value="SUCCINATE-SEMIALDEHYDE DEHYDROGENASE, MITOCHONDRIAL"/>
    <property type="match status" value="1"/>
</dbReference>
<dbReference type="RefSeq" id="WP_073054884.1">
    <property type="nucleotide sequence ID" value="NZ_FQUP01000003.1"/>
</dbReference>
<evidence type="ECO:0000259" key="5">
    <source>
        <dbReference type="Pfam" id="PF00171"/>
    </source>
</evidence>
<dbReference type="Gene3D" id="3.40.605.10">
    <property type="entry name" value="Aldehyde Dehydrogenase, Chain A, domain 1"/>
    <property type="match status" value="1"/>
</dbReference>
<organism evidence="6 7">
    <name type="scientific">Kaistia soli DSM 19436</name>
    <dbReference type="NCBI Taxonomy" id="1122133"/>
    <lineage>
        <taxon>Bacteria</taxon>
        <taxon>Pseudomonadati</taxon>
        <taxon>Pseudomonadota</taxon>
        <taxon>Alphaproteobacteria</taxon>
        <taxon>Hyphomicrobiales</taxon>
        <taxon>Kaistiaceae</taxon>
        <taxon>Kaistia</taxon>
    </lineage>
</organism>
<dbReference type="InterPro" id="IPR015590">
    <property type="entry name" value="Aldehyde_DH_dom"/>
</dbReference>
<feature type="domain" description="Aldehyde dehydrogenase" evidence="5">
    <location>
        <begin position="22"/>
        <end position="481"/>
    </location>
</feature>
<dbReference type="InterPro" id="IPR050740">
    <property type="entry name" value="Aldehyde_DH_Superfamily"/>
</dbReference>
<dbReference type="Proteomes" id="UP000184485">
    <property type="component" value="Unassembled WGS sequence"/>
</dbReference>
<keyword evidence="7" id="KW-1185">Reference proteome</keyword>
<accession>A0A1M5GD30</accession>
<reference evidence="6 7" key="1">
    <citation type="submission" date="2016-11" db="EMBL/GenBank/DDBJ databases">
        <authorList>
            <person name="Jaros S."/>
            <person name="Januszkiewicz K."/>
            <person name="Wedrychowicz H."/>
        </authorList>
    </citation>
    <scope>NUCLEOTIDE SEQUENCE [LARGE SCALE GENOMIC DNA]</scope>
    <source>
        <strain evidence="6 7">DSM 19436</strain>
    </source>
</reference>
<evidence type="ECO:0000313" key="7">
    <source>
        <dbReference type="Proteomes" id="UP000184485"/>
    </source>
</evidence>
<evidence type="ECO:0000256" key="2">
    <source>
        <dbReference type="ARBA" id="ARBA00023002"/>
    </source>
</evidence>
<dbReference type="GO" id="GO:0009450">
    <property type="term" value="P:gamma-aminobutyric acid catabolic process"/>
    <property type="evidence" value="ECO:0007669"/>
    <property type="project" value="TreeGrafter"/>
</dbReference>
<dbReference type="InterPro" id="IPR016161">
    <property type="entry name" value="Ald_DH/histidinol_DH"/>
</dbReference>
<proteinExistence type="inferred from homology"/>
<dbReference type="PROSITE" id="PS00687">
    <property type="entry name" value="ALDEHYDE_DEHYDR_GLU"/>
    <property type="match status" value="1"/>
</dbReference>